<comment type="caution">
    <text evidence="13">The sequence shown here is derived from an EMBL/GenBank/DDBJ whole genome shotgun (WGS) entry which is preliminary data.</text>
</comment>
<evidence type="ECO:0000313" key="14">
    <source>
        <dbReference type="Proteomes" id="UP001219518"/>
    </source>
</evidence>
<accession>A0AAE1HL24</accession>
<proteinExistence type="predicted"/>
<protein>
    <recommendedName>
        <fullName evidence="2">Protein amnionless</fullName>
    </recommendedName>
</protein>
<comment type="subcellular location">
    <subcellularLocation>
        <location evidence="1">Cell membrane</location>
        <topology evidence="1">Single-pass type I membrane protein</topology>
    </subcellularLocation>
</comment>
<keyword evidence="6 12" id="KW-0732">Signal</keyword>
<dbReference type="AlphaFoldDB" id="A0AAE1HL24"/>
<keyword evidence="8 11" id="KW-1133">Transmembrane helix</keyword>
<dbReference type="GO" id="GO:0006898">
    <property type="term" value="P:receptor-mediated endocytosis"/>
    <property type="evidence" value="ECO:0007669"/>
    <property type="project" value="TreeGrafter"/>
</dbReference>
<dbReference type="InterPro" id="IPR026112">
    <property type="entry name" value="AMN"/>
</dbReference>
<evidence type="ECO:0000256" key="10">
    <source>
        <dbReference type="SAM" id="MobiDB-lite"/>
    </source>
</evidence>
<evidence type="ECO:0000313" key="13">
    <source>
        <dbReference type="EMBL" id="KAK3923327.1"/>
    </source>
</evidence>
<dbReference type="Pfam" id="PF14828">
    <property type="entry name" value="Amnionless"/>
    <property type="match status" value="2"/>
</dbReference>
<keyword evidence="14" id="KW-1185">Reference proteome</keyword>
<dbReference type="GO" id="GO:0015031">
    <property type="term" value="P:protein transport"/>
    <property type="evidence" value="ECO:0007669"/>
    <property type="project" value="UniProtKB-KW"/>
</dbReference>
<feature type="region of interest" description="Disordered" evidence="10">
    <location>
        <begin position="523"/>
        <end position="547"/>
    </location>
</feature>
<evidence type="ECO:0000256" key="6">
    <source>
        <dbReference type="ARBA" id="ARBA00022729"/>
    </source>
</evidence>
<name>A0AAE1HL24_9NEOP</name>
<evidence type="ECO:0000256" key="5">
    <source>
        <dbReference type="ARBA" id="ARBA00022692"/>
    </source>
</evidence>
<dbReference type="PANTHER" id="PTHR14995">
    <property type="entry name" value="AMNIONLESS"/>
    <property type="match status" value="1"/>
</dbReference>
<dbReference type="PANTHER" id="PTHR14995:SF2">
    <property type="entry name" value="PROTEIN AMNIONLESS"/>
    <property type="match status" value="1"/>
</dbReference>
<evidence type="ECO:0000256" key="4">
    <source>
        <dbReference type="ARBA" id="ARBA00022475"/>
    </source>
</evidence>
<evidence type="ECO:0000256" key="11">
    <source>
        <dbReference type="SAM" id="Phobius"/>
    </source>
</evidence>
<dbReference type="GO" id="GO:0030139">
    <property type="term" value="C:endocytic vesicle"/>
    <property type="evidence" value="ECO:0007669"/>
    <property type="project" value="TreeGrafter"/>
</dbReference>
<feature type="chain" id="PRO_5042074245" description="Protein amnionless" evidence="12">
    <location>
        <begin position="20"/>
        <end position="547"/>
    </location>
</feature>
<evidence type="ECO:0000256" key="2">
    <source>
        <dbReference type="ARBA" id="ARBA00021200"/>
    </source>
</evidence>
<keyword evidence="9 11" id="KW-0472">Membrane</keyword>
<feature type="signal peptide" evidence="12">
    <location>
        <begin position="1"/>
        <end position="19"/>
    </location>
</feature>
<evidence type="ECO:0000256" key="3">
    <source>
        <dbReference type="ARBA" id="ARBA00022448"/>
    </source>
</evidence>
<evidence type="ECO:0000256" key="12">
    <source>
        <dbReference type="SAM" id="SignalP"/>
    </source>
</evidence>
<dbReference type="EMBL" id="JAHWGI010001142">
    <property type="protein sequence ID" value="KAK3923327.1"/>
    <property type="molecule type" value="Genomic_DNA"/>
</dbReference>
<feature type="transmembrane region" description="Helical" evidence="11">
    <location>
        <begin position="426"/>
        <end position="448"/>
    </location>
</feature>
<organism evidence="13 14">
    <name type="scientific">Frankliniella fusca</name>
    <dbReference type="NCBI Taxonomy" id="407009"/>
    <lineage>
        <taxon>Eukaryota</taxon>
        <taxon>Metazoa</taxon>
        <taxon>Ecdysozoa</taxon>
        <taxon>Arthropoda</taxon>
        <taxon>Hexapoda</taxon>
        <taxon>Insecta</taxon>
        <taxon>Pterygota</taxon>
        <taxon>Neoptera</taxon>
        <taxon>Paraneoptera</taxon>
        <taxon>Thysanoptera</taxon>
        <taxon>Terebrantia</taxon>
        <taxon>Thripoidea</taxon>
        <taxon>Thripidae</taxon>
        <taxon>Frankliniella</taxon>
    </lineage>
</organism>
<keyword evidence="4" id="KW-1003">Cell membrane</keyword>
<sequence>MVVRLVRLASLALLQLVAAGLDSDLNDLHGLPDRIVKEWKPSLLFSEPDNWEGGALPCPGDRVVFPRDLKGAPAYVSAGGEDSRIVEVREMQLPWLGTIVLGDEGSVERNRFGILIPDNRDSDSGRRSSLIIGGEESRSRACPGRDVRWRGSPLRSWLDPGAWKPANLFVEPKDLEATPHLERIPCGQDVAVFKDVAFQIKLPDFPVRVAAVAVGNNVYFSGGRARLDRRLRSNVVSDRRVIWVFRHGMMSATQVMAGSAQDLARLGEQCGLGVEDDAYGAQQERAPDQGQVYADELAAAVCRHVTCPVPHCDTPVRPHLHCCYVCGAVLELEPLPDRDLLERVRKAALHAALRYEKAWGAGAAPGVHVGGVPSPIGRPGLAQIVFLGENAEDLAADVLADIQSFVGSRFETRLLVSGALMAPASVGSVLAVLVGSLFLVLVAMAAIVHSHYGALPLQSRLGGLFLSEKEASFLFARFENSAEENGVEVRVAGGPQQPGVPGVRSARGSWSARSFRNPLFEQEQPDEADEHPSYEQLSDLDLHSFNH</sequence>
<evidence type="ECO:0000256" key="1">
    <source>
        <dbReference type="ARBA" id="ARBA00004251"/>
    </source>
</evidence>
<keyword evidence="5 11" id="KW-0812">Transmembrane</keyword>
<dbReference type="GO" id="GO:0016324">
    <property type="term" value="C:apical plasma membrane"/>
    <property type="evidence" value="ECO:0007669"/>
    <property type="project" value="TreeGrafter"/>
</dbReference>
<keyword evidence="7" id="KW-0653">Protein transport</keyword>
<keyword evidence="3" id="KW-0813">Transport</keyword>
<evidence type="ECO:0000256" key="9">
    <source>
        <dbReference type="ARBA" id="ARBA00023136"/>
    </source>
</evidence>
<evidence type="ECO:0000256" key="7">
    <source>
        <dbReference type="ARBA" id="ARBA00022927"/>
    </source>
</evidence>
<reference evidence="13" key="1">
    <citation type="submission" date="2021-07" db="EMBL/GenBank/DDBJ databases">
        <authorList>
            <person name="Catto M.A."/>
            <person name="Jacobson A."/>
            <person name="Kennedy G."/>
            <person name="Labadie P."/>
            <person name="Hunt B.G."/>
            <person name="Srinivasan R."/>
        </authorList>
    </citation>
    <scope>NUCLEOTIDE SEQUENCE</scope>
    <source>
        <strain evidence="13">PL_HMW_Pooled</strain>
        <tissue evidence="13">Head</tissue>
    </source>
</reference>
<evidence type="ECO:0000256" key="8">
    <source>
        <dbReference type="ARBA" id="ARBA00022989"/>
    </source>
</evidence>
<gene>
    <name evidence="13" type="ORF">KUF71_000409</name>
</gene>
<dbReference type="Proteomes" id="UP001219518">
    <property type="component" value="Unassembled WGS sequence"/>
</dbReference>
<reference evidence="13" key="2">
    <citation type="journal article" date="2023" name="BMC Genomics">
        <title>Pest status, molecular evolution, and epigenetic factors derived from the genome assembly of Frankliniella fusca, a thysanopteran phytovirus vector.</title>
        <authorList>
            <person name="Catto M.A."/>
            <person name="Labadie P.E."/>
            <person name="Jacobson A.L."/>
            <person name="Kennedy G.G."/>
            <person name="Srinivasan R."/>
            <person name="Hunt B.G."/>
        </authorList>
    </citation>
    <scope>NUCLEOTIDE SEQUENCE</scope>
    <source>
        <strain evidence="13">PL_HMW_Pooled</strain>
    </source>
</reference>